<feature type="compositionally biased region" description="Gly residues" evidence="1">
    <location>
        <begin position="453"/>
        <end position="466"/>
    </location>
</feature>
<reference evidence="2 3" key="1">
    <citation type="submission" date="2019-06" db="EMBL/GenBank/DDBJ databases">
        <title>Genome Sequence of the Brown Rot Fungal Pathogen Monilinia laxa.</title>
        <authorList>
            <person name="De Miccolis Angelini R.M."/>
            <person name="Landi L."/>
            <person name="Abate D."/>
            <person name="Pollastro S."/>
            <person name="Romanazzi G."/>
            <person name="Faretra F."/>
        </authorList>
    </citation>
    <scope>NUCLEOTIDE SEQUENCE [LARGE SCALE GENOMIC DNA]</scope>
    <source>
        <strain evidence="2 3">Mlax316</strain>
    </source>
</reference>
<feature type="region of interest" description="Disordered" evidence="1">
    <location>
        <begin position="168"/>
        <end position="239"/>
    </location>
</feature>
<feature type="region of interest" description="Disordered" evidence="1">
    <location>
        <begin position="387"/>
        <end position="421"/>
    </location>
</feature>
<dbReference type="Proteomes" id="UP000326757">
    <property type="component" value="Unassembled WGS sequence"/>
</dbReference>
<comment type="caution">
    <text evidence="2">The sequence shown here is derived from an EMBL/GenBank/DDBJ whole genome shotgun (WGS) entry which is preliminary data.</text>
</comment>
<dbReference type="AlphaFoldDB" id="A0A5N6K8A1"/>
<keyword evidence="3" id="KW-1185">Reference proteome</keyword>
<dbReference type="EMBL" id="VIGI01000006">
    <property type="protein sequence ID" value="KAB8298995.1"/>
    <property type="molecule type" value="Genomic_DNA"/>
</dbReference>
<gene>
    <name evidence="2" type="ORF">EYC80_001131</name>
</gene>
<sequence>MVNIKGRVVCKARCKQHASCCFDTLILWYFKDGGGSYLRCRRDTIGCYKRCVHRAWGGNQQLERERQRGTETETERERHTRAHTNTHIFKKLNKQNLIISPLHITANKKSRPNYYLNFFIVHSPKIPIPCRYWALAKVAVIMEPVPELHSLEEFRASPVPRLRLQESALYDSQTPIKNRDQSGRPPTLRRTTEPIPQSPRSPVWSSPVTPSIPFRPRNTSPYARGHFRSRSNGSALAPPISRAQSLPGVNGAGHLLMSPQRPASPLASPARVRIPRKPADEVFPGFPNRTLIDISEGGQALIEEDASKVSDRSASPILGIPSTGSYTRVRRPGSPLRHLAPASPTTSGTTPTTPSPSTSSPSPYTAKFSESYLTSNSSTSSLYYPGSYASSSVPSTPTSTRSRSPSISSLETIPDTPDAEEAALEAERIAQLKAAADAADGVESEDAKSRGLDGSGGRGRVLGGFGSRDKRKRWSVCGAERRGDLNLDTIWED</sequence>
<accession>A0A5N6K8A1</accession>
<dbReference type="OrthoDB" id="5400063at2759"/>
<feature type="region of interest" description="Disordered" evidence="1">
    <location>
        <begin position="305"/>
        <end position="366"/>
    </location>
</feature>
<feature type="region of interest" description="Disordered" evidence="1">
    <location>
        <begin position="436"/>
        <end position="474"/>
    </location>
</feature>
<evidence type="ECO:0000256" key="1">
    <source>
        <dbReference type="SAM" id="MobiDB-lite"/>
    </source>
</evidence>
<protein>
    <recommendedName>
        <fullName evidence="4">Basic proline-rich protein</fullName>
    </recommendedName>
</protein>
<name>A0A5N6K8A1_MONLA</name>
<evidence type="ECO:0000313" key="2">
    <source>
        <dbReference type="EMBL" id="KAB8298995.1"/>
    </source>
</evidence>
<proteinExistence type="predicted"/>
<organism evidence="2 3">
    <name type="scientific">Monilinia laxa</name>
    <name type="common">Brown rot fungus</name>
    <name type="synonym">Sclerotinia laxa</name>
    <dbReference type="NCBI Taxonomy" id="61186"/>
    <lineage>
        <taxon>Eukaryota</taxon>
        <taxon>Fungi</taxon>
        <taxon>Dikarya</taxon>
        <taxon>Ascomycota</taxon>
        <taxon>Pezizomycotina</taxon>
        <taxon>Leotiomycetes</taxon>
        <taxon>Helotiales</taxon>
        <taxon>Sclerotiniaceae</taxon>
        <taxon>Monilinia</taxon>
    </lineage>
</organism>
<feature type="compositionally biased region" description="Low complexity" evidence="1">
    <location>
        <begin position="387"/>
        <end position="409"/>
    </location>
</feature>
<evidence type="ECO:0000313" key="3">
    <source>
        <dbReference type="Proteomes" id="UP000326757"/>
    </source>
</evidence>
<feature type="compositionally biased region" description="Polar residues" evidence="1">
    <location>
        <begin position="194"/>
        <end position="209"/>
    </location>
</feature>
<evidence type="ECO:0008006" key="4">
    <source>
        <dbReference type="Google" id="ProtNLM"/>
    </source>
</evidence>
<feature type="compositionally biased region" description="Low complexity" evidence="1">
    <location>
        <begin position="341"/>
        <end position="366"/>
    </location>
</feature>